<dbReference type="InterPro" id="IPR003010">
    <property type="entry name" value="C-N_Hydrolase"/>
</dbReference>
<feature type="domain" description="CN hydrolase" evidence="1">
    <location>
        <begin position="14"/>
        <end position="293"/>
    </location>
</feature>
<dbReference type="OrthoDB" id="497570at2759"/>
<dbReference type="PANTHER" id="PTHR11750">
    <property type="entry name" value="PROTEIN N-TERMINAL AMIDASE"/>
    <property type="match status" value="1"/>
</dbReference>
<dbReference type="InterPro" id="IPR036526">
    <property type="entry name" value="C-N_Hydrolase_sf"/>
</dbReference>
<sequence>MLRADALLTSYFSRTLDDGTDSGILEDGDLAGRPRGVAVSPSPSFRDSVDILILPEMAFTGYIFNSRAEIAPLCEPPSGGATIAWCRRWAALLACVVVCGYPRRERERSDGDGEEERLYNSQCVVSAAGDILAIYDKTFLYATDKVWASAGERFQYVDLPPPLGVRAGLGICMDINPEDFVAPFTDFELAHFWKNSGVQIALFSSAWCNRHPDDPPDHVSEEPDSHETLQYWATRLIPLFGTHMAFVCADRVGKEGMTTFCGTSCVMSMRKHPTVLECLNTTQEGVLVREVELCAATATATATATTAEAAARELATV</sequence>
<dbReference type="GO" id="GO:0030163">
    <property type="term" value="P:protein catabolic process"/>
    <property type="evidence" value="ECO:0007669"/>
    <property type="project" value="TreeGrafter"/>
</dbReference>
<keyword evidence="2" id="KW-0378">Hydrolase</keyword>
<dbReference type="PANTHER" id="PTHR11750:SF26">
    <property type="entry name" value="PROTEIN N-TERMINAL AMIDASE"/>
    <property type="match status" value="1"/>
</dbReference>
<gene>
    <name evidence="2" type="ORF">PPROV_000597500</name>
</gene>
<proteinExistence type="predicted"/>
<dbReference type="InterPro" id="IPR039703">
    <property type="entry name" value="Nta1"/>
</dbReference>
<reference evidence="2" key="1">
    <citation type="submission" date="2020-10" db="EMBL/GenBank/DDBJ databases">
        <title>Unveiling of a novel bifunctional photoreceptor, Dualchrome1, isolated from a cosmopolitan green alga.</title>
        <authorList>
            <person name="Suzuki S."/>
            <person name="Kawachi M."/>
        </authorList>
    </citation>
    <scope>NUCLEOTIDE SEQUENCE</scope>
    <source>
        <strain evidence="2">NIES 2893</strain>
    </source>
</reference>
<evidence type="ECO:0000313" key="2">
    <source>
        <dbReference type="EMBL" id="GHP07233.1"/>
    </source>
</evidence>
<evidence type="ECO:0000313" key="3">
    <source>
        <dbReference type="Proteomes" id="UP000660262"/>
    </source>
</evidence>
<organism evidence="2 3">
    <name type="scientific">Pycnococcus provasolii</name>
    <dbReference type="NCBI Taxonomy" id="41880"/>
    <lineage>
        <taxon>Eukaryota</taxon>
        <taxon>Viridiplantae</taxon>
        <taxon>Chlorophyta</taxon>
        <taxon>Pseudoscourfieldiophyceae</taxon>
        <taxon>Pseudoscourfieldiales</taxon>
        <taxon>Pycnococcaceae</taxon>
        <taxon>Pycnococcus</taxon>
    </lineage>
</organism>
<dbReference type="SUPFAM" id="SSF56317">
    <property type="entry name" value="Carbon-nitrogen hydrolase"/>
    <property type="match status" value="1"/>
</dbReference>
<evidence type="ECO:0000259" key="1">
    <source>
        <dbReference type="PROSITE" id="PS50263"/>
    </source>
</evidence>
<dbReference type="GO" id="GO:0070773">
    <property type="term" value="F:protein-N-terminal glutamine amidohydrolase activity"/>
    <property type="evidence" value="ECO:0007669"/>
    <property type="project" value="InterPro"/>
</dbReference>
<keyword evidence="3" id="KW-1185">Reference proteome</keyword>
<accession>A0A830HKU1</accession>
<dbReference type="GO" id="GO:0008418">
    <property type="term" value="F:protein-N-terminal asparagine amidohydrolase activity"/>
    <property type="evidence" value="ECO:0007669"/>
    <property type="project" value="InterPro"/>
</dbReference>
<dbReference type="EMBL" id="BNJQ01000015">
    <property type="protein sequence ID" value="GHP07233.1"/>
    <property type="molecule type" value="Genomic_DNA"/>
</dbReference>
<dbReference type="Proteomes" id="UP000660262">
    <property type="component" value="Unassembled WGS sequence"/>
</dbReference>
<dbReference type="Gene3D" id="3.60.110.10">
    <property type="entry name" value="Carbon-nitrogen hydrolase"/>
    <property type="match status" value="1"/>
</dbReference>
<dbReference type="AlphaFoldDB" id="A0A830HKU1"/>
<name>A0A830HKU1_9CHLO</name>
<dbReference type="Pfam" id="PF00795">
    <property type="entry name" value="CN_hydrolase"/>
    <property type="match status" value="1"/>
</dbReference>
<dbReference type="PROSITE" id="PS50263">
    <property type="entry name" value="CN_HYDROLASE"/>
    <property type="match status" value="1"/>
</dbReference>
<protein>
    <submittedName>
        <fullName evidence="2">Carbon-nitrogen hydrolase</fullName>
    </submittedName>
</protein>
<comment type="caution">
    <text evidence="2">The sequence shown here is derived from an EMBL/GenBank/DDBJ whole genome shotgun (WGS) entry which is preliminary data.</text>
</comment>